<dbReference type="Proteomes" id="UP001165080">
    <property type="component" value="Unassembled WGS sequence"/>
</dbReference>
<protein>
    <submittedName>
        <fullName evidence="3">Uncharacterized protein</fullName>
    </submittedName>
</protein>
<feature type="compositionally biased region" description="Gly residues" evidence="2">
    <location>
        <begin position="1387"/>
        <end position="1397"/>
    </location>
</feature>
<sequence>MASTMTLQEALGHVDELAKELSFYDGGIYKQIQEQTVINKCKDTLEKVKTVLMAKEPDGSLRADRLSTSDWRRIAGLMAPLARCFAATSPSPVAPTAKTRHASSQAVAALALLSSCNTKSKIIVTSALENGVVDAFVATLRNSLRNPVSDRVVKAMLYKLIEALWGFTLYATSQHQQDMVAKDVVNVCIDLVTASSVETESKLNASKTLYNCLVASSRAVTELRTSKVQALNAQLQQLAGLIPDPASAAGLLANGGGGGGGGGGAKAISMPVMLSAFMSWIWFLPHYILDHLMDSLSRMLARLVVLAWPEGAPGIPLLEPGREEPLAGPLQVAQLSLPNRALRNTMQTLFKTIASGLADPRLVGILRGARLPAPAGAADAAADDAAAAAARLGTGLPARLVRVVREGRPDGVETKVALELLDELFACDADGGHPELADDALAAGLLASMTEMGVLDALRTEAGLQGVVAFVRLAFKLVKRAPYTPGLPARLHDSGVPASVAYLAFMPATRVSLKLEALQTLREIVQLDTDMTEHVVSMNNFPMALTNTLLGGDPDGRKPAGRPQTKKSGGGSSKKKGGAAAAAAAATTGAAAAAAAAAADMSGPNAGRGPNHRDQMQEVAFDILTVVLDAARESDKVWETVVESGMLPRLVQHSCAFPMQPSLLAELLLAVGLTFRDHREDTASVGGLQAACAPHMLPLLLHDEPVVAGAAARVLKDILLDMARYRADSADVAEGDEILKALVAAGAAIDNADAAAARAAAAAAAAAAVAAAGMEAVPEVMMADASAVAGKGAEPVKAELGAAVVVVAAAAQHGSAGSPAAADLQRSAALGTGAMDVDVPAASTVAHDAPAATSPGTGGGAAAAGDAAAASTAAALEPEVPELIDVTAHGLGLVCAAMQSCIATVLQRPRAGAATPASASPPAGAGAAASAAPAVSTASSPMPGPAAAAAAAATAAATSTSGPVAIVLDGPAYESLEALLLSCRVLGEACLQMPPHGLVRRHLARALAYAKPSAEELAAALGALVDPEPGHEQLLADTREMLAVLGKIPVLDTALLPKPKPEEEEEARDMPPAPVSNGVARKGRPTGSGKRASQGNLAADGTQQPGQQPNKRQRTASASAAAAAAAVAVAPEGTDDMAPGTLVRGRSATLTASPDCATTGSPRTSARQAAAAAAAAATAASAAAAVNGAAGPADAPPLPPPSAVAPGAPAAAAPGAGSGPSECRNGAEAQPPPGPRRGFPEGLPPLLPPGKGRAAAAGGSASGNGAAALARSGSEVPGAAAAGAAGAGGGGAAVPAVPAAPPVMGGAAGLELPLPSGLRPVKTHPPAAHGQAAPRPGALAESPNASLEKRANSLSAPGSATAAAAAAAPLPPPPGSGAAAAAAATSSGGGGADGGAPKGRLSAAEFRARYLDMKEQNAKMASELELLRAAKEEAEAAQRTTAEALASRTGELAQSRQELVAKDAELARRAEEAETLRQQLAAARAELTAAREAAAEATAAVSGATAGLRELEQLRAENAELKAELANLADLE</sequence>
<dbReference type="OrthoDB" id="548874at2759"/>
<feature type="compositionally biased region" description="Low complexity" evidence="2">
    <location>
        <begin position="1376"/>
        <end position="1386"/>
    </location>
</feature>
<feature type="compositionally biased region" description="Low complexity" evidence="2">
    <location>
        <begin position="1249"/>
        <end position="1267"/>
    </location>
</feature>
<reference evidence="3 4" key="1">
    <citation type="journal article" date="2023" name="Commun. Biol.">
        <title>Reorganization of the ancestral sex-determining regions during the evolution of trioecy in Pleodorina starrii.</title>
        <authorList>
            <person name="Takahashi K."/>
            <person name="Suzuki S."/>
            <person name="Kawai-Toyooka H."/>
            <person name="Yamamoto K."/>
            <person name="Hamaji T."/>
            <person name="Ootsuki R."/>
            <person name="Yamaguchi H."/>
            <person name="Kawachi M."/>
            <person name="Higashiyama T."/>
            <person name="Nozaki H."/>
        </authorList>
    </citation>
    <scope>NUCLEOTIDE SEQUENCE [LARGE SCALE GENOMIC DNA]</scope>
    <source>
        <strain evidence="3 4">NIES-4479</strain>
    </source>
</reference>
<gene>
    <name evidence="3" type="primary">PLEST010210</name>
    <name evidence="3" type="ORF">PLESTB_000006900</name>
</gene>
<dbReference type="EMBL" id="BRXU01000001">
    <property type="protein sequence ID" value="GLC47611.1"/>
    <property type="molecule type" value="Genomic_DNA"/>
</dbReference>
<feature type="compositionally biased region" description="Low complexity" evidence="2">
    <location>
        <begin position="1353"/>
        <end position="1368"/>
    </location>
</feature>
<evidence type="ECO:0000313" key="3">
    <source>
        <dbReference type="EMBL" id="GLC47611.1"/>
    </source>
</evidence>
<accession>A0A9W6EX41</accession>
<feature type="region of interest" description="Disordered" evidence="2">
    <location>
        <begin position="547"/>
        <end position="576"/>
    </location>
</feature>
<keyword evidence="4" id="KW-1185">Reference proteome</keyword>
<evidence type="ECO:0000313" key="4">
    <source>
        <dbReference type="Proteomes" id="UP001165080"/>
    </source>
</evidence>
<feature type="region of interest" description="Disordered" evidence="2">
    <location>
        <begin position="1188"/>
        <end position="1267"/>
    </location>
</feature>
<feature type="region of interest" description="Disordered" evidence="2">
    <location>
        <begin position="1060"/>
        <end position="1119"/>
    </location>
</feature>
<name>A0A9W6EX41_9CHLO</name>
<feature type="region of interest" description="Disordered" evidence="2">
    <location>
        <begin position="1315"/>
        <end position="1398"/>
    </location>
</feature>
<feature type="coiled-coil region" evidence="1">
    <location>
        <begin position="1413"/>
        <end position="1531"/>
    </location>
</feature>
<feature type="compositionally biased region" description="Low complexity" evidence="2">
    <location>
        <begin position="1204"/>
        <end position="1221"/>
    </location>
</feature>
<comment type="caution">
    <text evidence="3">The sequence shown here is derived from an EMBL/GenBank/DDBJ whole genome shotgun (WGS) entry which is preliminary data.</text>
</comment>
<proteinExistence type="predicted"/>
<evidence type="ECO:0000256" key="1">
    <source>
        <dbReference type="SAM" id="Coils"/>
    </source>
</evidence>
<feature type="compositionally biased region" description="Polar residues" evidence="2">
    <location>
        <begin position="1091"/>
        <end position="1110"/>
    </location>
</feature>
<keyword evidence="1" id="KW-0175">Coiled coil</keyword>
<feature type="compositionally biased region" description="Pro residues" evidence="2">
    <location>
        <begin position="1194"/>
        <end position="1203"/>
    </location>
</feature>
<evidence type="ECO:0000256" key="2">
    <source>
        <dbReference type="SAM" id="MobiDB-lite"/>
    </source>
</evidence>
<dbReference type="SUPFAM" id="SSF48371">
    <property type="entry name" value="ARM repeat"/>
    <property type="match status" value="1"/>
</dbReference>
<dbReference type="InterPro" id="IPR016024">
    <property type="entry name" value="ARM-type_fold"/>
</dbReference>
<organism evidence="3 4">
    <name type="scientific">Pleodorina starrii</name>
    <dbReference type="NCBI Taxonomy" id="330485"/>
    <lineage>
        <taxon>Eukaryota</taxon>
        <taxon>Viridiplantae</taxon>
        <taxon>Chlorophyta</taxon>
        <taxon>core chlorophytes</taxon>
        <taxon>Chlorophyceae</taxon>
        <taxon>CS clade</taxon>
        <taxon>Chlamydomonadales</taxon>
        <taxon>Volvocaceae</taxon>
        <taxon>Pleodorina</taxon>
    </lineage>
</organism>